<keyword evidence="8" id="KW-1185">Reference proteome</keyword>
<feature type="transmembrane region" description="Helical" evidence="5">
    <location>
        <begin position="91"/>
        <end position="111"/>
    </location>
</feature>
<dbReference type="PANTHER" id="PTHR28668:SF1">
    <property type="entry name" value="TRANSMEMBRANE PROTEIN 234"/>
    <property type="match status" value="1"/>
</dbReference>
<dbReference type="InterPro" id="IPR018908">
    <property type="entry name" value="TMEM234"/>
</dbReference>
<evidence type="ECO:0000313" key="7">
    <source>
        <dbReference type="EMBL" id="KAL3701728.1"/>
    </source>
</evidence>
<evidence type="ECO:0000256" key="2">
    <source>
        <dbReference type="ARBA" id="ARBA00022692"/>
    </source>
</evidence>
<evidence type="ECO:0008006" key="9">
    <source>
        <dbReference type="Google" id="ProtNLM"/>
    </source>
</evidence>
<evidence type="ECO:0000256" key="3">
    <source>
        <dbReference type="ARBA" id="ARBA00022989"/>
    </source>
</evidence>
<keyword evidence="3 5" id="KW-1133">Transmembrane helix</keyword>
<dbReference type="Pfam" id="PF10639">
    <property type="entry name" value="TMEM234"/>
    <property type="match status" value="1"/>
</dbReference>
<gene>
    <name evidence="7" type="ORF">R1sor_019750</name>
</gene>
<accession>A0ABD3IDE1</accession>
<dbReference type="PANTHER" id="PTHR28668">
    <property type="entry name" value="TRANSMEMBRANE PROTEIN 234"/>
    <property type="match status" value="1"/>
</dbReference>
<dbReference type="Gene3D" id="1.10.3730.20">
    <property type="match status" value="1"/>
</dbReference>
<keyword evidence="2 5" id="KW-0812">Transmembrane</keyword>
<keyword evidence="4 5" id="KW-0472">Membrane</keyword>
<proteinExistence type="predicted"/>
<name>A0ABD3IDE1_9MARC</name>
<evidence type="ECO:0000256" key="1">
    <source>
        <dbReference type="ARBA" id="ARBA00004141"/>
    </source>
</evidence>
<keyword evidence="6" id="KW-0732">Signal</keyword>
<evidence type="ECO:0000313" key="8">
    <source>
        <dbReference type="Proteomes" id="UP001633002"/>
    </source>
</evidence>
<comment type="subcellular location">
    <subcellularLocation>
        <location evidence="1">Membrane</location>
        <topology evidence="1">Multi-pass membrane protein</topology>
    </subcellularLocation>
</comment>
<protein>
    <recommendedName>
        <fullName evidence="9">Transmembrane protein 234</fullName>
    </recommendedName>
</protein>
<sequence>MVILWLLVIGSVWGTTNALIKRGALKAQEKQARREKEKKEKMTSSGHFWLSEFLTGWFHLLCVWEYSIPFLINLSASIFFFKQLGDSPINIAVPVTNATTFAVTAIAGATLGERVDVVRGLVGVGLIVVGVVLCISVKGIKRKTAYPAGQVAGKAG</sequence>
<feature type="chain" id="PRO_5044796776" description="Transmembrane protein 234" evidence="6">
    <location>
        <begin position="19"/>
        <end position="156"/>
    </location>
</feature>
<comment type="caution">
    <text evidence="7">The sequence shown here is derived from an EMBL/GenBank/DDBJ whole genome shotgun (WGS) entry which is preliminary data.</text>
</comment>
<evidence type="ECO:0000256" key="6">
    <source>
        <dbReference type="SAM" id="SignalP"/>
    </source>
</evidence>
<feature type="transmembrane region" description="Helical" evidence="5">
    <location>
        <begin position="57"/>
        <end position="79"/>
    </location>
</feature>
<feature type="transmembrane region" description="Helical" evidence="5">
    <location>
        <begin position="117"/>
        <end position="137"/>
    </location>
</feature>
<evidence type="ECO:0000256" key="4">
    <source>
        <dbReference type="ARBA" id="ARBA00023136"/>
    </source>
</evidence>
<evidence type="ECO:0000256" key="5">
    <source>
        <dbReference type="SAM" id="Phobius"/>
    </source>
</evidence>
<dbReference type="Proteomes" id="UP001633002">
    <property type="component" value="Unassembled WGS sequence"/>
</dbReference>
<dbReference type="GO" id="GO:0016020">
    <property type="term" value="C:membrane"/>
    <property type="evidence" value="ECO:0007669"/>
    <property type="project" value="UniProtKB-SubCell"/>
</dbReference>
<dbReference type="AlphaFoldDB" id="A0ABD3IDE1"/>
<reference evidence="7 8" key="1">
    <citation type="submission" date="2024-09" db="EMBL/GenBank/DDBJ databases">
        <title>Chromosome-scale assembly of Riccia sorocarpa.</title>
        <authorList>
            <person name="Paukszto L."/>
        </authorList>
    </citation>
    <scope>NUCLEOTIDE SEQUENCE [LARGE SCALE GENOMIC DNA]</scope>
    <source>
        <strain evidence="7">LP-2024</strain>
        <tissue evidence="7">Aerial parts of the thallus</tissue>
    </source>
</reference>
<feature type="signal peptide" evidence="6">
    <location>
        <begin position="1"/>
        <end position="18"/>
    </location>
</feature>
<organism evidence="7 8">
    <name type="scientific">Riccia sorocarpa</name>
    <dbReference type="NCBI Taxonomy" id="122646"/>
    <lineage>
        <taxon>Eukaryota</taxon>
        <taxon>Viridiplantae</taxon>
        <taxon>Streptophyta</taxon>
        <taxon>Embryophyta</taxon>
        <taxon>Marchantiophyta</taxon>
        <taxon>Marchantiopsida</taxon>
        <taxon>Marchantiidae</taxon>
        <taxon>Marchantiales</taxon>
        <taxon>Ricciaceae</taxon>
        <taxon>Riccia</taxon>
    </lineage>
</organism>
<dbReference type="EMBL" id="JBJQOH010000001">
    <property type="protein sequence ID" value="KAL3701728.1"/>
    <property type="molecule type" value="Genomic_DNA"/>
</dbReference>